<organism evidence="1">
    <name type="scientific">hydrothermal vent metagenome</name>
    <dbReference type="NCBI Taxonomy" id="652676"/>
    <lineage>
        <taxon>unclassified sequences</taxon>
        <taxon>metagenomes</taxon>
        <taxon>ecological metagenomes</taxon>
    </lineage>
</organism>
<sequence>MLFDFYHEKDSALDTVSRNAPDSKGIDIGHFFFYNPVKPINLKTSNNQATYRLFLRTQGRFLQNYHGERAFSMLKTGLAIPKLPLAIPVHYAVFNQCYYSSPDDTPPGA</sequence>
<dbReference type="EMBL" id="UOEP01000191">
    <property type="protein sequence ID" value="VAW23322.1"/>
    <property type="molecule type" value="Genomic_DNA"/>
</dbReference>
<proteinExistence type="predicted"/>
<reference evidence="1" key="1">
    <citation type="submission" date="2018-06" db="EMBL/GenBank/DDBJ databases">
        <authorList>
            <person name="Zhirakovskaya E."/>
        </authorList>
    </citation>
    <scope>NUCLEOTIDE SEQUENCE</scope>
</reference>
<name>A0A3B0UA26_9ZZZZ</name>
<dbReference type="AlphaFoldDB" id="A0A3B0UA26"/>
<evidence type="ECO:0000313" key="1">
    <source>
        <dbReference type="EMBL" id="VAW23322.1"/>
    </source>
</evidence>
<accession>A0A3B0UA26</accession>
<gene>
    <name evidence="1" type="ORF">MNBD_BACTEROID01-2919</name>
</gene>
<protein>
    <submittedName>
        <fullName evidence="1">Uncharacterized protein</fullName>
    </submittedName>
</protein>